<keyword evidence="3 7" id="KW-0547">Nucleotide-binding</keyword>
<evidence type="ECO:0000259" key="8">
    <source>
        <dbReference type="PROSITE" id="PS50011"/>
    </source>
</evidence>
<dbReference type="FunFam" id="3.30.200.20:FF:000180">
    <property type="entry name" value="serine/threonine-protein kinase STY46-like"/>
    <property type="match status" value="1"/>
</dbReference>
<dbReference type="InterPro" id="IPR001245">
    <property type="entry name" value="Ser-Thr/Tyr_kinase_cat_dom"/>
</dbReference>
<dbReference type="EMBL" id="JBEDUW010000007">
    <property type="protein sequence ID" value="KAK9910451.1"/>
    <property type="molecule type" value="Genomic_DNA"/>
</dbReference>
<evidence type="ECO:0000256" key="7">
    <source>
        <dbReference type="PROSITE-ProRule" id="PRU10141"/>
    </source>
</evidence>
<dbReference type="GO" id="GO:0004674">
    <property type="term" value="F:protein serine/threonine kinase activity"/>
    <property type="evidence" value="ECO:0007669"/>
    <property type="project" value="TreeGrafter"/>
</dbReference>
<dbReference type="InterPro" id="IPR017441">
    <property type="entry name" value="Protein_kinase_ATP_BS"/>
</dbReference>
<feature type="domain" description="Protein kinase" evidence="8">
    <location>
        <begin position="134"/>
        <end position="398"/>
    </location>
</feature>
<dbReference type="PIRSF" id="PIRSF000654">
    <property type="entry name" value="Integrin-linked_kinase"/>
    <property type="match status" value="1"/>
</dbReference>
<dbReference type="CDD" id="cd13999">
    <property type="entry name" value="STKc_MAP3K-like"/>
    <property type="match status" value="1"/>
</dbReference>
<dbReference type="PANTHER" id="PTHR44329">
    <property type="entry name" value="SERINE/THREONINE-PROTEIN KINASE TNNI3K-RELATED"/>
    <property type="match status" value="1"/>
</dbReference>
<evidence type="ECO:0000313" key="9">
    <source>
        <dbReference type="EMBL" id="KAK9910451.1"/>
    </source>
</evidence>
<dbReference type="PRINTS" id="PR00109">
    <property type="entry name" value="TYRKINASE"/>
</dbReference>
<dbReference type="PROSITE" id="PS00107">
    <property type="entry name" value="PROTEIN_KINASE_ATP"/>
    <property type="match status" value="1"/>
</dbReference>
<dbReference type="InterPro" id="IPR000719">
    <property type="entry name" value="Prot_kinase_dom"/>
</dbReference>
<gene>
    <name evidence="9" type="ORF">M0R45_034412</name>
</gene>
<evidence type="ECO:0000256" key="1">
    <source>
        <dbReference type="ARBA" id="ARBA00005843"/>
    </source>
</evidence>
<dbReference type="SUPFAM" id="SSF56112">
    <property type="entry name" value="Protein kinase-like (PK-like)"/>
    <property type="match status" value="1"/>
</dbReference>
<sequence length="414" mass="46899">MEDCKPQSSLSSKKPKKINSEGPYRLLYCSSKGDKAGVMQELEKGVEPNLGDYDKRTALHLASCEGCTEIVVLLLQKGADVNCKDRWGRTPLSDARSFGHGAICKILEAKGGIDPVGLDSQLPCYEIDHNEVNMDEATLIGEGSYGEIYLVKWRGTEIAAKTIRSSIASKPTVKTLFLKELALWQQLRHPNIVQFLGVLKHPDRLIFLTEFLCNGSLHDILKRKGRLDLQTVVHYALDIARGMNYLHRHKPRPIIHRDLTPRNVLQDEAGRLKVTDFGLSKIAQQNDLSGYKMTGRTGSYRYMAPEVYRRESYGKSIDIFSFALIVHEMFLGGPSNLAEDPEQIADKRAYEDSRPPLYSYLYPERIRKLLKECWHPNPDCRPTFEEIILELESIQDNFPDKKRLGTCSGRCVIS</sequence>
<dbReference type="Proteomes" id="UP001457282">
    <property type="component" value="Unassembled WGS sequence"/>
</dbReference>
<dbReference type="PROSITE" id="PS50297">
    <property type="entry name" value="ANK_REP_REGION"/>
    <property type="match status" value="1"/>
</dbReference>
<organism evidence="9 10">
    <name type="scientific">Rubus argutus</name>
    <name type="common">Southern blackberry</name>
    <dbReference type="NCBI Taxonomy" id="59490"/>
    <lineage>
        <taxon>Eukaryota</taxon>
        <taxon>Viridiplantae</taxon>
        <taxon>Streptophyta</taxon>
        <taxon>Embryophyta</taxon>
        <taxon>Tracheophyta</taxon>
        <taxon>Spermatophyta</taxon>
        <taxon>Magnoliopsida</taxon>
        <taxon>eudicotyledons</taxon>
        <taxon>Gunneridae</taxon>
        <taxon>Pentapetalae</taxon>
        <taxon>rosids</taxon>
        <taxon>fabids</taxon>
        <taxon>Rosales</taxon>
        <taxon>Rosaceae</taxon>
        <taxon>Rosoideae</taxon>
        <taxon>Rosoideae incertae sedis</taxon>
        <taxon>Rubus</taxon>
    </lineage>
</organism>
<dbReference type="InterPro" id="IPR011009">
    <property type="entry name" value="Kinase-like_dom_sf"/>
</dbReference>
<dbReference type="Gene3D" id="1.10.510.10">
    <property type="entry name" value="Transferase(Phosphotransferase) domain 1"/>
    <property type="match status" value="1"/>
</dbReference>
<evidence type="ECO:0000256" key="4">
    <source>
        <dbReference type="ARBA" id="ARBA00022777"/>
    </source>
</evidence>
<keyword evidence="6" id="KW-0040">ANK repeat</keyword>
<comment type="similarity">
    <text evidence="1">Belongs to the protein kinase superfamily. TKL Ser/Thr protein kinase family.</text>
</comment>
<dbReference type="Gene3D" id="1.25.40.20">
    <property type="entry name" value="Ankyrin repeat-containing domain"/>
    <property type="match status" value="1"/>
</dbReference>
<dbReference type="InterPro" id="IPR051681">
    <property type="entry name" value="Ser/Thr_Kinases-Pseudokinases"/>
</dbReference>
<keyword evidence="10" id="KW-1185">Reference proteome</keyword>
<dbReference type="SMART" id="SM00248">
    <property type="entry name" value="ANK"/>
    <property type="match status" value="2"/>
</dbReference>
<dbReference type="SUPFAM" id="SSF48403">
    <property type="entry name" value="Ankyrin repeat"/>
    <property type="match status" value="1"/>
</dbReference>
<dbReference type="InterPro" id="IPR036770">
    <property type="entry name" value="Ankyrin_rpt-contain_sf"/>
</dbReference>
<comment type="caution">
    <text evidence="9">The sequence shown here is derived from an EMBL/GenBank/DDBJ whole genome shotgun (WGS) entry which is preliminary data.</text>
</comment>
<name>A0AAW1VTQ3_RUBAR</name>
<keyword evidence="2" id="KW-0808">Transferase</keyword>
<dbReference type="PROSITE" id="PS50011">
    <property type="entry name" value="PROTEIN_KINASE_DOM"/>
    <property type="match status" value="1"/>
</dbReference>
<dbReference type="AlphaFoldDB" id="A0AAW1VTQ3"/>
<keyword evidence="4" id="KW-0418">Kinase</keyword>
<evidence type="ECO:0000256" key="6">
    <source>
        <dbReference type="PROSITE-ProRule" id="PRU00023"/>
    </source>
</evidence>
<feature type="repeat" description="ANK" evidence="6">
    <location>
        <begin position="54"/>
        <end position="86"/>
    </location>
</feature>
<evidence type="ECO:0000256" key="2">
    <source>
        <dbReference type="ARBA" id="ARBA00022679"/>
    </source>
</evidence>
<dbReference type="PANTHER" id="PTHR44329:SF62">
    <property type="entry name" value="PROTEIN KINASE DOMAIN-CONTAINING PROTEIN"/>
    <property type="match status" value="1"/>
</dbReference>
<dbReference type="FunFam" id="1.10.510.10:FF:002723">
    <property type="match status" value="1"/>
</dbReference>
<keyword evidence="5 7" id="KW-0067">ATP-binding</keyword>
<dbReference type="InterPro" id="IPR002110">
    <property type="entry name" value="Ankyrin_rpt"/>
</dbReference>
<dbReference type="Gene3D" id="3.30.200.20">
    <property type="entry name" value="Phosphorylase Kinase, domain 1"/>
    <property type="match status" value="1"/>
</dbReference>
<dbReference type="GO" id="GO:0005524">
    <property type="term" value="F:ATP binding"/>
    <property type="evidence" value="ECO:0007669"/>
    <property type="project" value="UniProtKB-UniRule"/>
</dbReference>
<evidence type="ECO:0000313" key="10">
    <source>
        <dbReference type="Proteomes" id="UP001457282"/>
    </source>
</evidence>
<feature type="binding site" evidence="7">
    <location>
        <position position="161"/>
    </location>
    <ligand>
        <name>ATP</name>
        <dbReference type="ChEBI" id="CHEBI:30616"/>
    </ligand>
</feature>
<evidence type="ECO:0000256" key="5">
    <source>
        <dbReference type="ARBA" id="ARBA00022840"/>
    </source>
</evidence>
<reference evidence="9 10" key="1">
    <citation type="journal article" date="2023" name="G3 (Bethesda)">
        <title>A chromosome-length genome assembly and annotation of blackberry (Rubus argutus, cv. 'Hillquist').</title>
        <authorList>
            <person name="Bruna T."/>
            <person name="Aryal R."/>
            <person name="Dudchenko O."/>
            <person name="Sargent D.J."/>
            <person name="Mead D."/>
            <person name="Buti M."/>
            <person name="Cavallini A."/>
            <person name="Hytonen T."/>
            <person name="Andres J."/>
            <person name="Pham M."/>
            <person name="Weisz D."/>
            <person name="Mascagni F."/>
            <person name="Usai G."/>
            <person name="Natali L."/>
            <person name="Bassil N."/>
            <person name="Fernandez G.E."/>
            <person name="Lomsadze A."/>
            <person name="Armour M."/>
            <person name="Olukolu B."/>
            <person name="Poorten T."/>
            <person name="Britton C."/>
            <person name="Davik J."/>
            <person name="Ashrafi H."/>
            <person name="Aiden E.L."/>
            <person name="Borodovsky M."/>
            <person name="Worthington M."/>
        </authorList>
    </citation>
    <scope>NUCLEOTIDE SEQUENCE [LARGE SCALE GENOMIC DNA]</scope>
    <source>
        <strain evidence="9">PI 553951</strain>
    </source>
</reference>
<dbReference type="Pfam" id="PF07714">
    <property type="entry name" value="PK_Tyr_Ser-Thr"/>
    <property type="match status" value="1"/>
</dbReference>
<dbReference type="Pfam" id="PF12796">
    <property type="entry name" value="Ank_2"/>
    <property type="match status" value="1"/>
</dbReference>
<proteinExistence type="inferred from homology"/>
<evidence type="ECO:0000256" key="3">
    <source>
        <dbReference type="ARBA" id="ARBA00022741"/>
    </source>
</evidence>
<accession>A0AAW1VTQ3</accession>
<protein>
    <recommendedName>
        <fullName evidence="8">Protein kinase domain-containing protein</fullName>
    </recommendedName>
</protein>
<dbReference type="PROSITE" id="PS50088">
    <property type="entry name" value="ANK_REPEAT"/>
    <property type="match status" value="1"/>
</dbReference>